<dbReference type="RefSeq" id="WP_196396990.1">
    <property type="nucleotide sequence ID" value="NZ_JADNYM010000013.1"/>
</dbReference>
<sequence length="180" mass="18849">MKTPIQHPIPESAPESEPAVSTPKFGTGVRTARIVLGLLGAGIAVYGLLGLPSQLGPAQLLGLLFWLACGVLLHDGILVPLTSLAGAGLNRFTFGLGSASAAVLRGALMAGAMMSLLTGILLRAQSVARNTSVLEMNYLTHLAWLWLALALGTAVVIYLLERRAGRRLSRAGVSQQKTRS</sequence>
<reference evidence="3 4" key="1">
    <citation type="submission" date="2020-11" db="EMBL/GenBank/DDBJ databases">
        <title>Arthrobacter antarcticus sp. nov., isolated from Antarctic Soil.</title>
        <authorList>
            <person name="Li J."/>
        </authorList>
    </citation>
    <scope>NUCLEOTIDE SEQUENCE [LARGE SCALE GENOMIC DNA]</scope>
    <source>
        <strain evidence="3 4">Z1-20</strain>
    </source>
</reference>
<feature type="transmembrane region" description="Helical" evidence="2">
    <location>
        <begin position="102"/>
        <end position="122"/>
    </location>
</feature>
<feature type="transmembrane region" description="Helical" evidence="2">
    <location>
        <begin position="142"/>
        <end position="160"/>
    </location>
</feature>
<feature type="region of interest" description="Disordered" evidence="1">
    <location>
        <begin position="1"/>
        <end position="24"/>
    </location>
</feature>
<keyword evidence="4" id="KW-1185">Reference proteome</keyword>
<organism evidence="3 4">
    <name type="scientific">Arthrobacter terrae</name>
    <dbReference type="NCBI Taxonomy" id="2935737"/>
    <lineage>
        <taxon>Bacteria</taxon>
        <taxon>Bacillati</taxon>
        <taxon>Actinomycetota</taxon>
        <taxon>Actinomycetes</taxon>
        <taxon>Micrococcales</taxon>
        <taxon>Micrococcaceae</taxon>
        <taxon>Arthrobacter</taxon>
    </lineage>
</organism>
<dbReference type="EMBL" id="JADNYM010000013">
    <property type="protein sequence ID" value="MBG0740054.1"/>
    <property type="molecule type" value="Genomic_DNA"/>
</dbReference>
<gene>
    <name evidence="3" type="ORF">IV500_11730</name>
</gene>
<dbReference type="AlphaFoldDB" id="A0A931G8A4"/>
<dbReference type="Proteomes" id="UP000655366">
    <property type="component" value="Unassembled WGS sequence"/>
</dbReference>
<evidence type="ECO:0000313" key="3">
    <source>
        <dbReference type="EMBL" id="MBG0740054.1"/>
    </source>
</evidence>
<accession>A0A931G8A4</accession>
<comment type="caution">
    <text evidence="3">The sequence shown here is derived from an EMBL/GenBank/DDBJ whole genome shotgun (WGS) entry which is preliminary data.</text>
</comment>
<keyword evidence="2" id="KW-0472">Membrane</keyword>
<proteinExistence type="predicted"/>
<keyword evidence="2" id="KW-0812">Transmembrane</keyword>
<feature type="compositionally biased region" description="Low complexity" evidence="1">
    <location>
        <begin position="10"/>
        <end position="19"/>
    </location>
</feature>
<evidence type="ECO:0000313" key="4">
    <source>
        <dbReference type="Proteomes" id="UP000655366"/>
    </source>
</evidence>
<feature type="transmembrane region" description="Helical" evidence="2">
    <location>
        <begin position="63"/>
        <end position="90"/>
    </location>
</feature>
<protein>
    <submittedName>
        <fullName evidence="3">Uncharacterized protein</fullName>
    </submittedName>
</protein>
<keyword evidence="2" id="KW-1133">Transmembrane helix</keyword>
<evidence type="ECO:0000256" key="1">
    <source>
        <dbReference type="SAM" id="MobiDB-lite"/>
    </source>
</evidence>
<name>A0A931G8A4_9MICC</name>
<feature type="transmembrane region" description="Helical" evidence="2">
    <location>
        <begin position="34"/>
        <end position="51"/>
    </location>
</feature>
<evidence type="ECO:0000256" key="2">
    <source>
        <dbReference type="SAM" id="Phobius"/>
    </source>
</evidence>